<dbReference type="Gene3D" id="3.30.950.30">
    <property type="entry name" value="Schlafen, AAA domain"/>
    <property type="match status" value="1"/>
</dbReference>
<reference evidence="2" key="1">
    <citation type="journal article" date="2014" name="Front. Microbiol.">
        <title>High frequency of phylogenetically diverse reductive dehalogenase-homologous genes in deep subseafloor sedimentary metagenomes.</title>
        <authorList>
            <person name="Kawai M."/>
            <person name="Futagami T."/>
            <person name="Toyoda A."/>
            <person name="Takaki Y."/>
            <person name="Nishi S."/>
            <person name="Hori S."/>
            <person name="Arai W."/>
            <person name="Tsubouchi T."/>
            <person name="Morono Y."/>
            <person name="Uchiyama I."/>
            <person name="Ito T."/>
            <person name="Fujiyama A."/>
            <person name="Inagaki F."/>
            <person name="Takami H."/>
        </authorList>
    </citation>
    <scope>NUCLEOTIDE SEQUENCE</scope>
    <source>
        <strain evidence="2">Expedition CK06-06</strain>
    </source>
</reference>
<dbReference type="Pfam" id="PF04326">
    <property type="entry name" value="SLFN_AlbA_2"/>
    <property type="match status" value="1"/>
</dbReference>
<dbReference type="AlphaFoldDB" id="X1JN80"/>
<evidence type="ECO:0000313" key="2">
    <source>
        <dbReference type="EMBL" id="GAH82915.1"/>
    </source>
</evidence>
<feature type="domain" description="Schlafen AlbA-2" evidence="1">
    <location>
        <begin position="13"/>
        <end position="125"/>
    </location>
</feature>
<organism evidence="2">
    <name type="scientific">marine sediment metagenome</name>
    <dbReference type="NCBI Taxonomy" id="412755"/>
    <lineage>
        <taxon>unclassified sequences</taxon>
        <taxon>metagenomes</taxon>
        <taxon>ecological metagenomes</taxon>
    </lineage>
</organism>
<proteinExistence type="predicted"/>
<dbReference type="PANTHER" id="PTHR30595">
    <property type="entry name" value="GLPR-RELATED TRANSCRIPTIONAL REPRESSOR"/>
    <property type="match status" value="1"/>
</dbReference>
<name>X1JN80_9ZZZZ</name>
<feature type="non-terminal residue" evidence="2">
    <location>
        <position position="202"/>
    </location>
</feature>
<sequence>MDKHIQNLIRQGEHQQLDFKFCITDSKKIARTLVAFSNTDGGKILIGVKDNGAVIGIHSDEEFYMIQAAAQMYCRPAIHFEYYNWEITGKTVLEIVVPEKNNLLHYALNEQDKWRVYIRVEDQNFLANIVFIRAWKRKRKNTGTLVRYTETERILLTHLKKTGHISLSKFQRMAKISRYKAESILVNLLVLKIINIQGRIQA</sequence>
<dbReference type="EMBL" id="BARU01036962">
    <property type="protein sequence ID" value="GAH82915.1"/>
    <property type="molecule type" value="Genomic_DNA"/>
</dbReference>
<dbReference type="InterPro" id="IPR038461">
    <property type="entry name" value="Schlafen_AlbA_2_dom_sf"/>
</dbReference>
<dbReference type="PANTHER" id="PTHR30595:SF6">
    <property type="entry name" value="SCHLAFEN ALBA-2 DOMAIN-CONTAINING PROTEIN"/>
    <property type="match status" value="1"/>
</dbReference>
<dbReference type="InterPro" id="IPR007421">
    <property type="entry name" value="Schlafen_AlbA_2_dom"/>
</dbReference>
<gene>
    <name evidence="2" type="ORF">S03H2_57647</name>
</gene>
<protein>
    <recommendedName>
        <fullName evidence="1">Schlafen AlbA-2 domain-containing protein</fullName>
    </recommendedName>
</protein>
<evidence type="ECO:0000259" key="1">
    <source>
        <dbReference type="Pfam" id="PF04326"/>
    </source>
</evidence>
<comment type="caution">
    <text evidence="2">The sequence shown here is derived from an EMBL/GenBank/DDBJ whole genome shotgun (WGS) entry which is preliminary data.</text>
</comment>
<accession>X1JN80</accession>